<dbReference type="GO" id="GO:0005886">
    <property type="term" value="C:plasma membrane"/>
    <property type="evidence" value="ECO:0007669"/>
    <property type="project" value="TreeGrafter"/>
</dbReference>
<evidence type="ECO:0000256" key="1">
    <source>
        <dbReference type="ARBA" id="ARBA00012528"/>
    </source>
</evidence>
<feature type="transmembrane region" description="Helical" evidence="3">
    <location>
        <begin position="253"/>
        <end position="271"/>
    </location>
</feature>
<keyword evidence="6" id="KW-1185">Reference proteome</keyword>
<dbReference type="InterPro" id="IPR043128">
    <property type="entry name" value="Rev_trsase/Diguanyl_cyclase"/>
</dbReference>
<feature type="transmembrane region" description="Helical" evidence="3">
    <location>
        <begin position="315"/>
        <end position="336"/>
    </location>
</feature>
<dbReference type="EC" id="2.7.7.65" evidence="1"/>
<dbReference type="Gene3D" id="3.30.70.270">
    <property type="match status" value="1"/>
</dbReference>
<reference evidence="5 6" key="1">
    <citation type="submission" date="2018-09" db="EMBL/GenBank/DDBJ databases">
        <title>Altererythrobacter sp.Ery1 and Ery12, the genome sequencing of novel strains in genus Alterythrobacter.</title>
        <authorList>
            <person name="Cheng H."/>
            <person name="Wu Y.-H."/>
            <person name="Fang C."/>
            <person name="Xu X.-W."/>
        </authorList>
    </citation>
    <scope>NUCLEOTIDE SEQUENCE [LARGE SCALE GENOMIC DNA]</scope>
    <source>
        <strain evidence="5 6">Ery12</strain>
    </source>
</reference>
<protein>
    <recommendedName>
        <fullName evidence="1">diguanylate cyclase</fullName>
        <ecNumber evidence="1">2.7.7.65</ecNumber>
    </recommendedName>
</protein>
<dbReference type="SUPFAM" id="SSF55073">
    <property type="entry name" value="Nucleotide cyclase"/>
    <property type="match status" value="1"/>
</dbReference>
<dbReference type="Pfam" id="PF07695">
    <property type="entry name" value="7TMR-DISM_7TM"/>
    <property type="match status" value="1"/>
</dbReference>
<dbReference type="PROSITE" id="PS50887">
    <property type="entry name" value="GGDEF"/>
    <property type="match status" value="1"/>
</dbReference>
<evidence type="ECO:0000256" key="3">
    <source>
        <dbReference type="SAM" id="Phobius"/>
    </source>
</evidence>
<dbReference type="GO" id="GO:1902201">
    <property type="term" value="P:negative regulation of bacterial-type flagellum-dependent cell motility"/>
    <property type="evidence" value="ECO:0007669"/>
    <property type="project" value="TreeGrafter"/>
</dbReference>
<dbReference type="InterPro" id="IPR029787">
    <property type="entry name" value="Nucleotide_cyclase"/>
</dbReference>
<dbReference type="RefSeq" id="WP_120106357.1">
    <property type="nucleotide sequence ID" value="NZ_RAHJ01000003.1"/>
</dbReference>
<comment type="catalytic activity">
    <reaction evidence="2">
        <text>2 GTP = 3',3'-c-di-GMP + 2 diphosphate</text>
        <dbReference type="Rhea" id="RHEA:24898"/>
        <dbReference type="ChEBI" id="CHEBI:33019"/>
        <dbReference type="ChEBI" id="CHEBI:37565"/>
        <dbReference type="ChEBI" id="CHEBI:58805"/>
        <dbReference type="EC" id="2.7.7.65"/>
    </reaction>
</comment>
<dbReference type="InterPro" id="IPR050469">
    <property type="entry name" value="Diguanylate_Cyclase"/>
</dbReference>
<feature type="transmembrane region" description="Helical" evidence="3">
    <location>
        <begin position="342"/>
        <end position="360"/>
    </location>
</feature>
<dbReference type="EMBL" id="RAHJ01000003">
    <property type="protein sequence ID" value="RJX71269.1"/>
    <property type="molecule type" value="Genomic_DNA"/>
</dbReference>
<proteinExistence type="predicted"/>
<evidence type="ECO:0000259" key="4">
    <source>
        <dbReference type="PROSITE" id="PS50887"/>
    </source>
</evidence>
<keyword evidence="3" id="KW-0472">Membrane</keyword>
<evidence type="ECO:0000313" key="5">
    <source>
        <dbReference type="EMBL" id="RJX71269.1"/>
    </source>
</evidence>
<dbReference type="PANTHER" id="PTHR45138">
    <property type="entry name" value="REGULATORY COMPONENTS OF SENSORY TRANSDUCTION SYSTEM"/>
    <property type="match status" value="1"/>
</dbReference>
<sequence>MHVSFSSQSRAGGSQAPDCFAPSLPDEPLAKVLADSARWRCDLSAASLAPNRTVIRIPVDPDGTVPRFFSSVPIVAGDIVVALVDKDSRILTEKRFSPVEILAAPLDNRFLIPLPATKRQSKAVIVAFDYPINPSLFLRSRLLDSNPINEPQSVRLLLVVAIVCGLLAMPMAYNIAFYPVLRERFVVWHIILSLALLAQCLLSSGIAMHFIDLSVEQLFRGQVISFGMAVAAMCAFTEAFIEPGKLNPVLRKIMRWVPLWMVSVAMGHAFFPTVLRAIQVKLYYAAFIPVLVLLVISLINGLYRGSRSAELKLIGLTPFFAMGGIRLVTMLFPGFSPEEATPMLYVAIVVEGAVATLGVAHRLMNIKRQRDDALAETRIFEDLAERDPLTGLLNRRAIERNFEQLRAEGFRVCALIDLDYFKSINDSYGHAKGDEVLRSVAGALREDEDTLAIRMGGEEFMLLLRGSDARNRAEARRQAITRHVAIDVVGLDRPVTASMGLLEMAERGPQHVTFETLYTRVDRLLYDAKAGGRNRTFGEKMVVFSARGKDRRTLRRAA</sequence>
<dbReference type="GO" id="GO:0052621">
    <property type="term" value="F:diguanylate cyclase activity"/>
    <property type="evidence" value="ECO:0007669"/>
    <property type="project" value="UniProtKB-EC"/>
</dbReference>
<dbReference type="PANTHER" id="PTHR45138:SF9">
    <property type="entry name" value="DIGUANYLATE CYCLASE DGCM-RELATED"/>
    <property type="match status" value="1"/>
</dbReference>
<dbReference type="GO" id="GO:0043709">
    <property type="term" value="P:cell adhesion involved in single-species biofilm formation"/>
    <property type="evidence" value="ECO:0007669"/>
    <property type="project" value="TreeGrafter"/>
</dbReference>
<dbReference type="CDD" id="cd01949">
    <property type="entry name" value="GGDEF"/>
    <property type="match status" value="1"/>
</dbReference>
<feature type="transmembrane region" description="Helical" evidence="3">
    <location>
        <begin position="283"/>
        <end position="303"/>
    </location>
</feature>
<feature type="transmembrane region" description="Helical" evidence="3">
    <location>
        <begin position="185"/>
        <end position="211"/>
    </location>
</feature>
<dbReference type="Proteomes" id="UP000284322">
    <property type="component" value="Unassembled WGS sequence"/>
</dbReference>
<dbReference type="SMART" id="SM00267">
    <property type="entry name" value="GGDEF"/>
    <property type="match status" value="1"/>
</dbReference>
<accession>A0A419R670</accession>
<name>A0A419R670_9SPHN</name>
<feature type="domain" description="GGDEF" evidence="4">
    <location>
        <begin position="409"/>
        <end position="541"/>
    </location>
</feature>
<keyword evidence="3" id="KW-0812">Transmembrane</keyword>
<gene>
    <name evidence="5" type="ORF">D6858_01230</name>
</gene>
<evidence type="ECO:0000313" key="6">
    <source>
        <dbReference type="Proteomes" id="UP000284322"/>
    </source>
</evidence>
<dbReference type="AlphaFoldDB" id="A0A419R670"/>
<evidence type="ECO:0000256" key="2">
    <source>
        <dbReference type="ARBA" id="ARBA00034247"/>
    </source>
</evidence>
<dbReference type="Pfam" id="PF00990">
    <property type="entry name" value="GGDEF"/>
    <property type="match status" value="1"/>
</dbReference>
<comment type="caution">
    <text evidence="5">The sequence shown here is derived from an EMBL/GenBank/DDBJ whole genome shotgun (WGS) entry which is preliminary data.</text>
</comment>
<dbReference type="InterPro" id="IPR000160">
    <property type="entry name" value="GGDEF_dom"/>
</dbReference>
<keyword evidence="3" id="KW-1133">Transmembrane helix</keyword>
<feature type="transmembrane region" description="Helical" evidence="3">
    <location>
        <begin position="154"/>
        <end position="173"/>
    </location>
</feature>
<dbReference type="InterPro" id="IPR011623">
    <property type="entry name" value="7TMR_DISM_rcpt_extracell_dom1"/>
</dbReference>
<organism evidence="5 6">
    <name type="scientific">Tsuneonella suprasediminis</name>
    <dbReference type="NCBI Taxonomy" id="2306996"/>
    <lineage>
        <taxon>Bacteria</taxon>
        <taxon>Pseudomonadati</taxon>
        <taxon>Pseudomonadota</taxon>
        <taxon>Alphaproteobacteria</taxon>
        <taxon>Sphingomonadales</taxon>
        <taxon>Erythrobacteraceae</taxon>
        <taxon>Tsuneonella</taxon>
    </lineage>
</organism>
<dbReference type="NCBIfam" id="TIGR00254">
    <property type="entry name" value="GGDEF"/>
    <property type="match status" value="1"/>
</dbReference>
<feature type="transmembrane region" description="Helical" evidence="3">
    <location>
        <begin position="223"/>
        <end position="241"/>
    </location>
</feature>